<reference evidence="1" key="1">
    <citation type="submission" date="2023-07" db="EMBL/GenBank/DDBJ databases">
        <title>Two novel species in the genus Flavivirga.</title>
        <authorList>
            <person name="Kwon K."/>
        </authorList>
    </citation>
    <scope>NUCLEOTIDE SEQUENCE</scope>
    <source>
        <strain evidence="1">KCTC 52353</strain>
    </source>
</reference>
<dbReference type="RefSeq" id="WP_303276684.1">
    <property type="nucleotide sequence ID" value="NZ_JAUOEK010000056.1"/>
</dbReference>
<dbReference type="Proteomes" id="UP001176883">
    <property type="component" value="Unassembled WGS sequence"/>
</dbReference>
<comment type="caution">
    <text evidence="1">The sequence shown here is derived from an EMBL/GenBank/DDBJ whole genome shotgun (WGS) entry which is preliminary data.</text>
</comment>
<accession>A0ABT8W7G0</accession>
<evidence type="ECO:0000313" key="1">
    <source>
        <dbReference type="EMBL" id="MDO5968997.1"/>
    </source>
</evidence>
<gene>
    <name evidence="1" type="ORF">Q4Q35_04180</name>
</gene>
<proteinExistence type="predicted"/>
<evidence type="ECO:0000313" key="2">
    <source>
        <dbReference type="Proteomes" id="UP001176883"/>
    </source>
</evidence>
<sequence length="153" mass="18060">MASYKKTYKHTLIAKKELKQVKKELSGNESSLNELYRLKNEISSIDKIIGGQTLNPEYVQQTLLDFISKNDFNVNIVDIEDVHLFSDSEFLIYSNQIELEGSYKDLTYTLYEIEKNFKNSRVISTQFYTKKNYRTNTKTLFLKIILQNYENNK</sequence>
<keyword evidence="2" id="KW-1185">Reference proteome</keyword>
<dbReference type="EMBL" id="JAUOEK010000056">
    <property type="protein sequence ID" value="MDO5968997.1"/>
    <property type="molecule type" value="Genomic_DNA"/>
</dbReference>
<name>A0ABT8W7G0_9FLAO</name>
<organism evidence="1 2">
    <name type="scientific">Flavivirga aquimarina</name>
    <dbReference type="NCBI Taxonomy" id="2027862"/>
    <lineage>
        <taxon>Bacteria</taxon>
        <taxon>Pseudomonadati</taxon>
        <taxon>Bacteroidota</taxon>
        <taxon>Flavobacteriia</taxon>
        <taxon>Flavobacteriales</taxon>
        <taxon>Flavobacteriaceae</taxon>
        <taxon>Flavivirga</taxon>
    </lineage>
</organism>
<protein>
    <submittedName>
        <fullName evidence="1">Uncharacterized protein</fullName>
    </submittedName>
</protein>